<dbReference type="GO" id="GO:0006313">
    <property type="term" value="P:DNA transposition"/>
    <property type="evidence" value="ECO:0007669"/>
    <property type="project" value="InterPro"/>
</dbReference>
<gene>
    <name evidence="3" type="ORF">AFUS01_LOCUS37735</name>
</gene>
<dbReference type="OrthoDB" id="4843387at2759"/>
<feature type="domain" description="Tc1-like transposase DDE" evidence="2">
    <location>
        <begin position="155"/>
        <end position="306"/>
    </location>
</feature>
<organism evidence="3 4">
    <name type="scientific">Allacma fusca</name>
    <dbReference type="NCBI Taxonomy" id="39272"/>
    <lineage>
        <taxon>Eukaryota</taxon>
        <taxon>Metazoa</taxon>
        <taxon>Ecdysozoa</taxon>
        <taxon>Arthropoda</taxon>
        <taxon>Hexapoda</taxon>
        <taxon>Collembola</taxon>
        <taxon>Symphypleona</taxon>
        <taxon>Sminthuridae</taxon>
        <taxon>Allacma</taxon>
    </lineage>
</organism>
<feature type="domain" description="Transposase Tc1-like" evidence="1">
    <location>
        <begin position="75"/>
        <end position="146"/>
    </location>
</feature>
<dbReference type="InterPro" id="IPR038717">
    <property type="entry name" value="Tc1-like_DDE_dom"/>
</dbReference>
<evidence type="ECO:0008006" key="5">
    <source>
        <dbReference type="Google" id="ProtNLM"/>
    </source>
</evidence>
<name>A0A8J2L2W8_9HEXA</name>
<dbReference type="InterPro" id="IPR047655">
    <property type="entry name" value="Transpos_IS630-like"/>
</dbReference>
<dbReference type="PANTHER" id="PTHR23022:SF135">
    <property type="entry name" value="SI:DKEY-77F5.3"/>
    <property type="match status" value="1"/>
</dbReference>
<keyword evidence="4" id="KW-1185">Reference proteome</keyword>
<dbReference type="InterPro" id="IPR052338">
    <property type="entry name" value="Transposase_5"/>
</dbReference>
<dbReference type="GO" id="GO:0015074">
    <property type="term" value="P:DNA integration"/>
    <property type="evidence" value="ECO:0007669"/>
    <property type="project" value="InterPro"/>
</dbReference>
<evidence type="ECO:0000259" key="2">
    <source>
        <dbReference type="Pfam" id="PF13358"/>
    </source>
</evidence>
<dbReference type="InterPro" id="IPR002492">
    <property type="entry name" value="Transposase_Tc1-like"/>
</dbReference>
<protein>
    <recommendedName>
        <fullName evidence="5">Transposase</fullName>
    </recommendedName>
</protein>
<dbReference type="EMBL" id="CAJVCH010544801">
    <property type="protein sequence ID" value="CAG7827769.1"/>
    <property type="molecule type" value="Genomic_DNA"/>
</dbReference>
<dbReference type="Pfam" id="PF01498">
    <property type="entry name" value="HTH_Tnp_Tc3_2"/>
    <property type="match status" value="1"/>
</dbReference>
<proteinExistence type="predicted"/>
<accession>A0A8J2L2W8</accession>
<reference evidence="3" key="1">
    <citation type="submission" date="2021-06" db="EMBL/GenBank/DDBJ databases">
        <authorList>
            <person name="Hodson N. C."/>
            <person name="Mongue J. A."/>
            <person name="Jaron S. K."/>
        </authorList>
    </citation>
    <scope>NUCLEOTIDE SEQUENCE</scope>
</reference>
<dbReference type="NCBIfam" id="NF033545">
    <property type="entry name" value="transpos_IS630"/>
    <property type="match status" value="1"/>
</dbReference>
<sequence length="346" mass="39660">MPSKKKETSVCIRDLIIQYWKGDENGRKTIREISKCVKVPKSTVFDVIRKYKLTGQLRNLPGRGRKPKLSTRDVRKIQRKLVINPFKPATEIQAEIQNELGVMVTPQTIRNCIHKGGNSCRTARRKPYVSQKNKKRRLAFARKFLNQPPSFWNKVLWTDESKISLFDSDSKRKVWRKPGEALKPRNLLPSVKYGGGNVLFWGCMAASGPGQLEFIDGIMNSDIYIDILNRNVKKSSRDLGLGRYFTFQQDNDPKHTSKKSAAFFKKNKYKMLEWPAQSPDLNPIEHLWHHLETVVRKTAVTNKTQLRTTIEEAWKNIDPAVTQNLVDSIPRRLQAVIAASGGITGY</sequence>
<dbReference type="Proteomes" id="UP000708208">
    <property type="component" value="Unassembled WGS sequence"/>
</dbReference>
<dbReference type="Pfam" id="PF13358">
    <property type="entry name" value="DDE_3"/>
    <property type="match status" value="1"/>
</dbReference>
<evidence type="ECO:0000259" key="1">
    <source>
        <dbReference type="Pfam" id="PF01498"/>
    </source>
</evidence>
<dbReference type="PANTHER" id="PTHR23022">
    <property type="entry name" value="TRANSPOSABLE ELEMENT-RELATED"/>
    <property type="match status" value="1"/>
</dbReference>
<evidence type="ECO:0000313" key="3">
    <source>
        <dbReference type="EMBL" id="CAG7827769.1"/>
    </source>
</evidence>
<dbReference type="GO" id="GO:0003677">
    <property type="term" value="F:DNA binding"/>
    <property type="evidence" value="ECO:0007669"/>
    <property type="project" value="InterPro"/>
</dbReference>
<evidence type="ECO:0000313" key="4">
    <source>
        <dbReference type="Proteomes" id="UP000708208"/>
    </source>
</evidence>
<comment type="caution">
    <text evidence="3">The sequence shown here is derived from an EMBL/GenBank/DDBJ whole genome shotgun (WGS) entry which is preliminary data.</text>
</comment>
<dbReference type="AlphaFoldDB" id="A0A8J2L2W8"/>